<organism evidence="2">
    <name type="scientific">Aedes albopictus</name>
    <name type="common">Asian tiger mosquito</name>
    <name type="synonym">Stegomyia albopicta</name>
    <dbReference type="NCBI Taxonomy" id="7160"/>
    <lineage>
        <taxon>Eukaryota</taxon>
        <taxon>Metazoa</taxon>
        <taxon>Ecdysozoa</taxon>
        <taxon>Arthropoda</taxon>
        <taxon>Hexapoda</taxon>
        <taxon>Insecta</taxon>
        <taxon>Pterygota</taxon>
        <taxon>Neoptera</taxon>
        <taxon>Endopterygota</taxon>
        <taxon>Diptera</taxon>
        <taxon>Nematocera</taxon>
        <taxon>Culicoidea</taxon>
        <taxon>Culicidae</taxon>
        <taxon>Culicinae</taxon>
        <taxon>Aedini</taxon>
        <taxon>Aedes</taxon>
        <taxon>Stegomyia</taxon>
    </lineage>
</organism>
<name>A0A1W7R727_AEDAL</name>
<evidence type="ECO:0000313" key="2">
    <source>
        <dbReference type="EMBL" id="JAV46941.1"/>
    </source>
</evidence>
<feature type="chain" id="PRO_5012213336" evidence="1">
    <location>
        <begin position="26"/>
        <end position="106"/>
    </location>
</feature>
<reference evidence="2" key="1">
    <citation type="submission" date="2016-03" db="EMBL/GenBank/DDBJ databases">
        <title>RNAseq analyses of the sensorial organs of adult female Aedes albopictus.</title>
        <authorList>
            <person name="Fabrizio L."/>
            <person name="Ribeiro J.M."/>
            <person name="Arca B."/>
        </authorList>
    </citation>
    <scope>NUCLEOTIDE SEQUENCE</scope>
</reference>
<keyword evidence="1" id="KW-0732">Signal</keyword>
<feature type="signal peptide" evidence="1">
    <location>
        <begin position="1"/>
        <end position="25"/>
    </location>
</feature>
<accession>A0A1W7R727</accession>
<dbReference type="AlphaFoldDB" id="A0A1W7R727"/>
<protein>
    <submittedName>
        <fullName evidence="2">Putative conserved secreted protein</fullName>
    </submittedName>
</protein>
<evidence type="ECO:0000256" key="1">
    <source>
        <dbReference type="SAM" id="SignalP"/>
    </source>
</evidence>
<dbReference type="EMBL" id="GEHC01000704">
    <property type="protein sequence ID" value="JAV46941.1"/>
    <property type="molecule type" value="Transcribed_RNA"/>
</dbReference>
<sequence length="106" mass="11506">MEIKLQVFVLILVLYLSVSSPKCAAEEEDDDANTEPLTTTSFPIVATEEISDNTEDLDSTNIVVNPMDDVNPEASISAGSILIAPKKCPSGQKLDHRNICRPVSVF</sequence>
<proteinExistence type="predicted"/>